<sequence>MQPTQFFTVTSIGISLFIMWNVGYSTESRVSLVGIGQRHVVVKLSKGSNKNSHKRAMIVKCCGSTKCSKNQPRNKKNGTASLRVAKIVRNELNGPSHRLVAIGKKRYKFPPEKATFEEAKNICEEQGLEITSVSDSQESQSIDNYLSYIGLGSESLFTSLPAEGADLNWGAGKPPGGPGECLTQFKGAFYNASCNQLSQFSCQEKPAPTGETTEGYNLFTSIGDAVLNFVGGKNIIAPSDRASVPQATSMCKDQGMQLMGLDSLTQLGSVQAFLGGIGMSSSTLLTSLKKTTSDSSSNWLGDLASALLPPPANPADAGDCMGISSLGLLGVSCDMVSNFVCEAPPPKLISDTGEELPFSKDLLSMATALGVGTFLEPESSTTLRKPSVIVSKTPTRKSSAITRSSTFANIYVSGPVSKINDIIGSVTNTVTNIFSVAVVSTPAMLPPPGATLHIQVPVSTTAVSTVALLGAAQESSNGAYSGKETTNSSTASTMITSTVTTAPILPFNASGFGRDIFSPNITLPYASAIEYCNSYSLDLVSLDCFEKFQMIYNLTGLNSGRENHSFYTGLTWNHAWSASFFGDKYARDAVNKASNGSCIVLSNNSYRWTTCTESLYFVCESQKSNINMGSVLNYSIFRNYATQLFIQYTNYEARSYCLDHKFALAAIDRFSELYGELKYLIYITGMEDVPFHVSVNKINGSFPKERYLEWAPGNPDNSKDCVAYLNYSLVSIDCTTVAYPICEIVPSSTSEYPLSVMLSGKRYQINYLAISPVDGGIFCNFFGLEMVSIEWNAEFKALRDSIKNLRVTNFAIDLNRGANTSFEWGNGADFDPTVIGWTNMSAINGSGDCGAFYQSSIILVDCFYPTPLICEEPKDFGNFITLTDPNNTDHTYKFFNLTSNFSAARTYCQSYGSDLIVLDSFKELETIVVPFLTNNTFAKMDFYVSAELIGSNAASWVNSANLGWLTYADFNAQFYPTGTCLISSKSGTAFYASDCTTPRYFLCEDNFTLEVTTVAARPFKYDAAYYKITSIGASTYYLFTKKGFTYQEARIKCQQAISSDLVIIESQMESDNLNTWLMSTGMNIQKIFIGLNQIDRQTISHWINNASLNFNAFAIGEKRDKICVILTLSHWTTTNCDDSEALFMCETNNSTIPKTTGLYGLAN</sequence>
<evidence type="ECO:0000313" key="3">
    <source>
        <dbReference type="Proteomes" id="UP000494165"/>
    </source>
</evidence>
<organism evidence="2 3">
    <name type="scientific">Cloeon dipterum</name>
    <dbReference type="NCBI Taxonomy" id="197152"/>
    <lineage>
        <taxon>Eukaryota</taxon>
        <taxon>Metazoa</taxon>
        <taxon>Ecdysozoa</taxon>
        <taxon>Arthropoda</taxon>
        <taxon>Hexapoda</taxon>
        <taxon>Insecta</taxon>
        <taxon>Pterygota</taxon>
        <taxon>Palaeoptera</taxon>
        <taxon>Ephemeroptera</taxon>
        <taxon>Pisciforma</taxon>
        <taxon>Baetidae</taxon>
        <taxon>Cloeon</taxon>
    </lineage>
</organism>
<dbReference type="InterPro" id="IPR016186">
    <property type="entry name" value="C-type_lectin-like/link_sf"/>
</dbReference>
<reference evidence="2 3" key="1">
    <citation type="submission" date="2020-04" db="EMBL/GenBank/DDBJ databases">
        <authorList>
            <person name="Alioto T."/>
            <person name="Alioto T."/>
            <person name="Gomez Garrido J."/>
        </authorList>
    </citation>
    <scope>NUCLEOTIDE SEQUENCE [LARGE SCALE GENOMIC DNA]</scope>
</reference>
<protein>
    <recommendedName>
        <fullName evidence="1">C-type lectin domain-containing protein</fullName>
    </recommendedName>
</protein>
<dbReference type="AlphaFoldDB" id="A0A8S1DK18"/>
<dbReference type="SMART" id="SM00034">
    <property type="entry name" value="CLECT"/>
    <property type="match status" value="7"/>
</dbReference>
<gene>
    <name evidence="2" type="ORF">CLODIP_2_CD02810</name>
</gene>
<dbReference type="SUPFAM" id="SSF56436">
    <property type="entry name" value="C-type lectin-like"/>
    <property type="match status" value="7"/>
</dbReference>
<dbReference type="Gene3D" id="3.10.100.10">
    <property type="entry name" value="Mannose-Binding Protein A, subunit A"/>
    <property type="match status" value="6"/>
</dbReference>
<dbReference type="Proteomes" id="UP000494165">
    <property type="component" value="Unassembled WGS sequence"/>
</dbReference>
<dbReference type="OrthoDB" id="6337382at2759"/>
<dbReference type="PANTHER" id="PTHR45784:SF3">
    <property type="entry name" value="C-TYPE LECTIN DOMAIN FAMILY 4 MEMBER K-LIKE-RELATED"/>
    <property type="match status" value="1"/>
</dbReference>
<dbReference type="InterPro" id="IPR001304">
    <property type="entry name" value="C-type_lectin-like"/>
</dbReference>
<accession>A0A8S1DK18</accession>
<name>A0A8S1DK18_9INSE</name>
<dbReference type="EMBL" id="CADEPI010000232">
    <property type="protein sequence ID" value="CAB3381373.1"/>
    <property type="molecule type" value="Genomic_DNA"/>
</dbReference>
<feature type="domain" description="C-type lectin" evidence="1">
    <location>
        <begin position="1031"/>
        <end position="1137"/>
    </location>
</feature>
<dbReference type="PANTHER" id="PTHR45784">
    <property type="entry name" value="C-TYPE LECTIN DOMAIN FAMILY 20 MEMBER A-RELATED"/>
    <property type="match status" value="1"/>
</dbReference>
<dbReference type="Pfam" id="PF00059">
    <property type="entry name" value="Lectin_C"/>
    <property type="match status" value="1"/>
</dbReference>
<feature type="domain" description="C-type lectin" evidence="1">
    <location>
        <begin position="102"/>
        <end position="203"/>
    </location>
</feature>
<dbReference type="PROSITE" id="PS50041">
    <property type="entry name" value="C_TYPE_LECTIN_2"/>
    <property type="match status" value="2"/>
</dbReference>
<comment type="caution">
    <text evidence="2">The sequence shown here is derived from an EMBL/GenBank/DDBJ whole genome shotgun (WGS) entry which is preliminary data.</text>
</comment>
<dbReference type="CDD" id="cd00037">
    <property type="entry name" value="CLECT"/>
    <property type="match status" value="5"/>
</dbReference>
<proteinExistence type="predicted"/>
<dbReference type="InterPro" id="IPR016187">
    <property type="entry name" value="CTDL_fold"/>
</dbReference>
<keyword evidence="3" id="KW-1185">Reference proteome</keyword>
<evidence type="ECO:0000313" key="2">
    <source>
        <dbReference type="EMBL" id="CAB3381373.1"/>
    </source>
</evidence>
<evidence type="ECO:0000259" key="1">
    <source>
        <dbReference type="PROSITE" id="PS50041"/>
    </source>
</evidence>